<name>A0A2W2D5T9_9ACTN</name>
<dbReference type="AlphaFoldDB" id="A0A2W2D5T9"/>
<keyword evidence="3" id="KW-1185">Reference proteome</keyword>
<protein>
    <submittedName>
        <fullName evidence="2">Uncharacterized protein</fullName>
    </submittedName>
</protein>
<proteinExistence type="predicted"/>
<evidence type="ECO:0000313" key="3">
    <source>
        <dbReference type="Proteomes" id="UP000248627"/>
    </source>
</evidence>
<dbReference type="Proteomes" id="UP000248627">
    <property type="component" value="Unassembled WGS sequence"/>
</dbReference>
<evidence type="ECO:0000313" key="2">
    <source>
        <dbReference type="EMBL" id="PZG00915.1"/>
    </source>
</evidence>
<organism evidence="2 3">
    <name type="scientific">Micromonospora endophytica</name>
    <dbReference type="NCBI Taxonomy" id="515350"/>
    <lineage>
        <taxon>Bacteria</taxon>
        <taxon>Bacillati</taxon>
        <taxon>Actinomycetota</taxon>
        <taxon>Actinomycetes</taxon>
        <taxon>Micromonosporales</taxon>
        <taxon>Micromonosporaceae</taxon>
        <taxon>Micromonospora</taxon>
    </lineage>
</organism>
<sequence length="63" mass="6569">MPEVTVHLFGELLAEALSTPDGREFALARTVNAEHLGAGLPARSAPCSTTPSRPNWPIISSAG</sequence>
<feature type="region of interest" description="Disordered" evidence="1">
    <location>
        <begin position="42"/>
        <end position="63"/>
    </location>
</feature>
<reference evidence="2 3" key="1">
    <citation type="submission" date="2018-01" db="EMBL/GenBank/DDBJ databases">
        <title>Draft genome sequence of Jishengella endophytica.</title>
        <authorList>
            <person name="Sahin N."/>
            <person name="Ay H."/>
            <person name="Saygin H."/>
        </authorList>
    </citation>
    <scope>NUCLEOTIDE SEQUENCE [LARGE SCALE GENOMIC DNA]</scope>
    <source>
        <strain evidence="2 3">DSM 45430</strain>
    </source>
</reference>
<comment type="caution">
    <text evidence="2">The sequence shown here is derived from an EMBL/GenBank/DDBJ whole genome shotgun (WGS) entry which is preliminary data.</text>
</comment>
<dbReference type="RefSeq" id="WP_111241301.1">
    <property type="nucleotide sequence ID" value="NZ_AP023358.1"/>
</dbReference>
<dbReference type="EMBL" id="POTX01000003">
    <property type="protein sequence ID" value="PZG00915.1"/>
    <property type="molecule type" value="Genomic_DNA"/>
</dbReference>
<accession>A0A2W2D5T9</accession>
<gene>
    <name evidence="2" type="ORF">C1I93_01190</name>
</gene>
<evidence type="ECO:0000256" key="1">
    <source>
        <dbReference type="SAM" id="MobiDB-lite"/>
    </source>
</evidence>